<dbReference type="RefSeq" id="WP_132629674.1">
    <property type="nucleotide sequence ID" value="NZ_SMLD01000017.1"/>
</dbReference>
<name>A0A4R5FU59_9ACTN</name>
<dbReference type="Gene3D" id="1.10.260.40">
    <property type="entry name" value="lambda repressor-like DNA-binding domains"/>
    <property type="match status" value="1"/>
</dbReference>
<evidence type="ECO:0000313" key="3">
    <source>
        <dbReference type="Proteomes" id="UP000295136"/>
    </source>
</evidence>
<evidence type="ECO:0000259" key="1">
    <source>
        <dbReference type="SMART" id="SM00530"/>
    </source>
</evidence>
<dbReference type="SUPFAM" id="SSF47413">
    <property type="entry name" value="lambda repressor-like DNA-binding domains"/>
    <property type="match status" value="1"/>
</dbReference>
<dbReference type="Pfam" id="PF19054">
    <property type="entry name" value="DUF5753"/>
    <property type="match status" value="1"/>
</dbReference>
<dbReference type="Proteomes" id="UP000295136">
    <property type="component" value="Unassembled WGS sequence"/>
</dbReference>
<accession>A0A4R5FU59</accession>
<keyword evidence="3" id="KW-1185">Reference proteome</keyword>
<reference evidence="2 3" key="1">
    <citation type="submission" date="2019-03" db="EMBL/GenBank/DDBJ databases">
        <title>Draft genome sequences of novel Actinobacteria.</title>
        <authorList>
            <person name="Sahin N."/>
            <person name="Ay H."/>
            <person name="Saygin H."/>
        </authorList>
    </citation>
    <scope>NUCLEOTIDE SEQUENCE [LARGE SCALE GENOMIC DNA]</scope>
    <source>
        <strain evidence="2 3">6K102</strain>
    </source>
</reference>
<dbReference type="InterPro" id="IPR010982">
    <property type="entry name" value="Lambda_DNA-bd_dom_sf"/>
</dbReference>
<protein>
    <submittedName>
        <fullName evidence="2">XRE family transcriptional regulator</fullName>
    </submittedName>
</protein>
<comment type="caution">
    <text evidence="2">The sequence shown here is derived from an EMBL/GenBank/DDBJ whole genome shotgun (WGS) entry which is preliminary data.</text>
</comment>
<dbReference type="Pfam" id="PF13560">
    <property type="entry name" value="HTH_31"/>
    <property type="match status" value="1"/>
</dbReference>
<dbReference type="SMART" id="SM00530">
    <property type="entry name" value="HTH_XRE"/>
    <property type="match status" value="1"/>
</dbReference>
<dbReference type="AlphaFoldDB" id="A0A4R5FU59"/>
<dbReference type="InterPro" id="IPR043917">
    <property type="entry name" value="DUF5753"/>
</dbReference>
<evidence type="ECO:0000313" key="2">
    <source>
        <dbReference type="EMBL" id="TDE56840.1"/>
    </source>
</evidence>
<dbReference type="InterPro" id="IPR001387">
    <property type="entry name" value="Cro/C1-type_HTH"/>
</dbReference>
<proteinExistence type="predicted"/>
<feature type="domain" description="HTH cro/C1-type" evidence="1">
    <location>
        <begin position="19"/>
        <end position="74"/>
    </location>
</feature>
<organism evidence="2 3">
    <name type="scientific">Nonomuraea mesophila</name>
    <dbReference type="NCBI Taxonomy" id="2530382"/>
    <lineage>
        <taxon>Bacteria</taxon>
        <taxon>Bacillati</taxon>
        <taxon>Actinomycetota</taxon>
        <taxon>Actinomycetes</taxon>
        <taxon>Streptosporangiales</taxon>
        <taxon>Streptosporangiaceae</taxon>
        <taxon>Nonomuraea</taxon>
    </lineage>
</organism>
<dbReference type="GO" id="GO:0003677">
    <property type="term" value="F:DNA binding"/>
    <property type="evidence" value="ECO:0007669"/>
    <property type="project" value="InterPro"/>
</dbReference>
<sequence>MEENHTNPAKAAVEEYRQRMHRHRTAKGLTHAALAMLLPASESLVGAVERGTRPPTEGFTRALEKALGLEGELLELLPAIRSLAPRWFRKWPAIEASAQVIRTYELALIPGLLQTEDYARAIFNGEPSAVPQEAEKRVQIRLRRQAILSRTNPPAASFIVDESALRRQVGGREVMRAQLQYLLDTMTRPCITVRVVPLSSGATAGLIAPFVIAQVDTETVGFLENAESGEVANHPDMIQCLSERWELLSGLAQPTYETKKIIREVMEHGP</sequence>
<gene>
    <name evidence="2" type="ORF">E1295_09445</name>
</gene>
<dbReference type="EMBL" id="SMLD01000017">
    <property type="protein sequence ID" value="TDE56840.1"/>
    <property type="molecule type" value="Genomic_DNA"/>
</dbReference>